<evidence type="ECO:0000256" key="2">
    <source>
        <dbReference type="ARBA" id="ARBA00022723"/>
    </source>
</evidence>
<dbReference type="Gene3D" id="3.30.2320.50">
    <property type="match status" value="1"/>
</dbReference>
<protein>
    <submittedName>
        <fullName evidence="4">Hydrogenase expression/synthesis HypA</fullName>
    </submittedName>
</protein>
<gene>
    <name evidence="4" type="ordered locus">Acear_0661</name>
</gene>
<evidence type="ECO:0000256" key="1">
    <source>
        <dbReference type="ARBA" id="ARBA00022596"/>
    </source>
</evidence>
<dbReference type="KEGG" id="aar:Acear_0661"/>
<evidence type="ECO:0000313" key="4">
    <source>
        <dbReference type="EMBL" id="ADL12201.1"/>
    </source>
</evidence>
<sequence>MHEMSVVGHLFEIITDYVAEYELEEINRVVVRVGKLTCIEESAFQFAFDVCAEGTAAEEAELVINRVKGDELLLDKLEGS</sequence>
<dbReference type="HOGENOM" id="CLU_2581624_0_0_9"/>
<dbReference type="GO" id="GO:0016151">
    <property type="term" value="F:nickel cation binding"/>
    <property type="evidence" value="ECO:0007669"/>
    <property type="project" value="InterPro"/>
</dbReference>
<keyword evidence="1" id="KW-0533">Nickel</keyword>
<dbReference type="GO" id="GO:0008270">
    <property type="term" value="F:zinc ion binding"/>
    <property type="evidence" value="ECO:0007669"/>
    <property type="project" value="TreeGrafter"/>
</dbReference>
<dbReference type="PANTHER" id="PTHR34535:SF3">
    <property type="entry name" value="HYDROGENASE MATURATION FACTOR HYPA"/>
    <property type="match status" value="1"/>
</dbReference>
<organism evidence="4 5">
    <name type="scientific">Acetohalobium arabaticum (strain ATCC 49924 / DSM 5501 / Z-7288)</name>
    <dbReference type="NCBI Taxonomy" id="574087"/>
    <lineage>
        <taxon>Bacteria</taxon>
        <taxon>Bacillati</taxon>
        <taxon>Bacillota</taxon>
        <taxon>Clostridia</taxon>
        <taxon>Halanaerobiales</taxon>
        <taxon>Halobacteroidaceae</taxon>
        <taxon>Acetohalobium</taxon>
    </lineage>
</organism>
<dbReference type="AlphaFoldDB" id="D9QVE2"/>
<dbReference type="RefSeq" id="WP_013277647.1">
    <property type="nucleotide sequence ID" value="NC_014378.1"/>
</dbReference>
<dbReference type="Proteomes" id="UP000001661">
    <property type="component" value="Chromosome"/>
</dbReference>
<keyword evidence="2" id="KW-0479">Metal-binding</keyword>
<dbReference type="PIRSF" id="PIRSF004761">
    <property type="entry name" value="Hydrgn_mat_HypA"/>
    <property type="match status" value="1"/>
</dbReference>
<dbReference type="STRING" id="574087.Acear_0661"/>
<dbReference type="Pfam" id="PF01155">
    <property type="entry name" value="HypA"/>
    <property type="match status" value="1"/>
</dbReference>
<dbReference type="InterPro" id="IPR000688">
    <property type="entry name" value="HypA/HybF"/>
</dbReference>
<evidence type="ECO:0000313" key="5">
    <source>
        <dbReference type="Proteomes" id="UP000001661"/>
    </source>
</evidence>
<accession>D9QVE2</accession>
<dbReference type="EMBL" id="CP002105">
    <property type="protein sequence ID" value="ADL12201.1"/>
    <property type="molecule type" value="Genomic_DNA"/>
</dbReference>
<reference evidence="4 5" key="1">
    <citation type="journal article" date="2010" name="Stand. Genomic Sci.">
        <title>Complete genome sequence of Acetohalobium arabaticum type strain (Z-7288).</title>
        <authorList>
            <person name="Sikorski J."/>
            <person name="Lapidus A."/>
            <person name="Chertkov O."/>
            <person name="Lucas S."/>
            <person name="Copeland A."/>
            <person name="Glavina Del Rio T."/>
            <person name="Nolan M."/>
            <person name="Tice H."/>
            <person name="Cheng J.F."/>
            <person name="Han C."/>
            <person name="Brambilla E."/>
            <person name="Pitluck S."/>
            <person name="Liolios K."/>
            <person name="Ivanova N."/>
            <person name="Mavromatis K."/>
            <person name="Mikhailova N."/>
            <person name="Pati A."/>
            <person name="Bruce D."/>
            <person name="Detter C."/>
            <person name="Tapia R."/>
            <person name="Goodwin L."/>
            <person name="Chen A."/>
            <person name="Palaniappan K."/>
            <person name="Land M."/>
            <person name="Hauser L."/>
            <person name="Chang Y.J."/>
            <person name="Jeffries C.D."/>
            <person name="Rohde M."/>
            <person name="Goker M."/>
            <person name="Spring S."/>
            <person name="Woyke T."/>
            <person name="Bristow J."/>
            <person name="Eisen J.A."/>
            <person name="Markowitz V."/>
            <person name="Hugenholtz P."/>
            <person name="Kyrpides N.C."/>
            <person name="Klenk H.P."/>
        </authorList>
    </citation>
    <scope>NUCLEOTIDE SEQUENCE [LARGE SCALE GENOMIC DNA]</scope>
    <source>
        <strain evidence="5">ATCC 49924 / DSM 5501 / Z-7288</strain>
    </source>
</reference>
<dbReference type="PANTHER" id="PTHR34535">
    <property type="entry name" value="HYDROGENASE MATURATION FACTOR HYPA"/>
    <property type="match status" value="1"/>
</dbReference>
<dbReference type="GO" id="GO:0051604">
    <property type="term" value="P:protein maturation"/>
    <property type="evidence" value="ECO:0007669"/>
    <property type="project" value="InterPro"/>
</dbReference>
<dbReference type="eggNOG" id="COG0375">
    <property type="taxonomic scope" value="Bacteria"/>
</dbReference>
<proteinExistence type="predicted"/>
<keyword evidence="3" id="KW-0862">Zinc</keyword>
<evidence type="ECO:0000256" key="3">
    <source>
        <dbReference type="ARBA" id="ARBA00022833"/>
    </source>
</evidence>
<name>D9QVE2_ACEAZ</name>
<keyword evidence="5" id="KW-1185">Reference proteome</keyword>